<comment type="caution">
    <text evidence="2">The sequence shown here is derived from an EMBL/GenBank/DDBJ whole genome shotgun (WGS) entry which is preliminary data.</text>
</comment>
<evidence type="ECO:0000313" key="3">
    <source>
        <dbReference type="Proteomes" id="UP000325081"/>
    </source>
</evidence>
<dbReference type="EMBL" id="BKCP01008293">
    <property type="protein sequence ID" value="GER48755.1"/>
    <property type="molecule type" value="Genomic_DNA"/>
</dbReference>
<feature type="compositionally biased region" description="Basic and acidic residues" evidence="1">
    <location>
        <begin position="610"/>
        <end position="620"/>
    </location>
</feature>
<dbReference type="PANTHER" id="PTHR33621:SF2">
    <property type="entry name" value="RIBOSOMAL L1 DOMAIN-CONTAINING PROTEIN"/>
    <property type="match status" value="1"/>
</dbReference>
<gene>
    <name evidence="2" type="ORF">STAS_25941</name>
</gene>
<proteinExistence type="predicted"/>
<sequence>MDFHSLTRRELQALCKKNKIPANITNVAMAEALQALKIVEGIEELMQTSQSGTAQSSMESLEMAEVTSPFVPPIASRSTRRTNITKEAPESVNPTTRISRTTRKAQFKDADVTETPAMLAQTKKKGPMTSACRKMDSQFMECVDEGKKGTLVTPAATSRRKRVEDSTVKSTYNTRRSSRLAEKNNVMLNEVDNEESQISKKKLVALEKNLKYGVEDFTELSGITDVDAMTGIEEKFEDKDEPEVVSVQKQETSLGKDESGDVSGQKVDTSTGEEIEDVDAVTAIEEKFEDKDEAEAVSVQEQETSIGKDESEDVPGKKLDTSTYEEIELGTHAQEEKFTNLENEDCGENTVMLLTASNEVLQQSNVSQDVCISEAETIVQKNIEELKCVEASEAADFVNNLNLESGVAQNVCNSETKTINQKNIEELNSKEREASEDEAADFVENVILECGEVDEDCPVATQYVCPSESETTVEKNIDELEAEEGEASRVEDADSVESEDNIVVDDNAGFQSKDDEEFENDTTIGGSEDVQDLNATLDKLTVLTLKQATEESISDFTHHLDISVQLKENEHNVVEVVQLETENAAYIIADSNFIDHSGASVQLNDDEPKETDIHQNETKPTDPVPGDKSYADFCEQILKSDSEKLGTEPEETNECTKLESPVSKSLTKTKSRACFSDNKENFSSGGKLIIVKDERAVKKKVEDAKDLKDLSLRKLTKMFKEKLEISKKGSQNENGSEAITRPALQAISENRLVDETQN</sequence>
<accession>A0A5A7QTV6</accession>
<dbReference type="AlphaFoldDB" id="A0A5A7QTV6"/>
<evidence type="ECO:0000313" key="2">
    <source>
        <dbReference type="EMBL" id="GER48755.1"/>
    </source>
</evidence>
<keyword evidence="3" id="KW-1185">Reference proteome</keyword>
<feature type="region of interest" description="Disordered" evidence="1">
    <location>
        <begin position="290"/>
        <end position="317"/>
    </location>
</feature>
<evidence type="ECO:0000256" key="1">
    <source>
        <dbReference type="SAM" id="MobiDB-lite"/>
    </source>
</evidence>
<reference evidence="3" key="1">
    <citation type="journal article" date="2019" name="Curr. Biol.">
        <title>Genome Sequence of Striga asiatica Provides Insight into the Evolution of Plant Parasitism.</title>
        <authorList>
            <person name="Yoshida S."/>
            <person name="Kim S."/>
            <person name="Wafula E.K."/>
            <person name="Tanskanen J."/>
            <person name="Kim Y.M."/>
            <person name="Honaas L."/>
            <person name="Yang Z."/>
            <person name="Spallek T."/>
            <person name="Conn C.E."/>
            <person name="Ichihashi Y."/>
            <person name="Cheong K."/>
            <person name="Cui S."/>
            <person name="Der J.P."/>
            <person name="Gundlach H."/>
            <person name="Jiao Y."/>
            <person name="Hori C."/>
            <person name="Ishida J.K."/>
            <person name="Kasahara H."/>
            <person name="Kiba T."/>
            <person name="Kim M.S."/>
            <person name="Koo N."/>
            <person name="Laohavisit A."/>
            <person name="Lee Y.H."/>
            <person name="Lumba S."/>
            <person name="McCourt P."/>
            <person name="Mortimer J.C."/>
            <person name="Mutuku J.M."/>
            <person name="Nomura T."/>
            <person name="Sasaki-Sekimoto Y."/>
            <person name="Seto Y."/>
            <person name="Wang Y."/>
            <person name="Wakatake T."/>
            <person name="Sakakibara H."/>
            <person name="Demura T."/>
            <person name="Yamaguchi S."/>
            <person name="Yoneyama K."/>
            <person name="Manabe R.I."/>
            <person name="Nelson D.C."/>
            <person name="Schulman A.H."/>
            <person name="Timko M.P."/>
            <person name="dePamphilis C.W."/>
            <person name="Choi D."/>
            <person name="Shirasu K."/>
        </authorList>
    </citation>
    <scope>NUCLEOTIDE SEQUENCE [LARGE SCALE GENOMIC DNA]</scope>
    <source>
        <strain evidence="3">cv. UVA1</strain>
    </source>
</reference>
<feature type="compositionally biased region" description="Basic and acidic residues" evidence="1">
    <location>
        <begin position="306"/>
        <end position="317"/>
    </location>
</feature>
<feature type="region of interest" description="Disordered" evidence="1">
    <location>
        <begin position="237"/>
        <end position="271"/>
    </location>
</feature>
<feature type="region of interest" description="Disordered" evidence="1">
    <location>
        <begin position="605"/>
        <end position="627"/>
    </location>
</feature>
<feature type="compositionally biased region" description="Polar residues" evidence="1">
    <location>
        <begin position="728"/>
        <end position="737"/>
    </location>
</feature>
<organism evidence="2 3">
    <name type="scientific">Striga asiatica</name>
    <name type="common">Asiatic witchweed</name>
    <name type="synonym">Buchnera asiatica</name>
    <dbReference type="NCBI Taxonomy" id="4170"/>
    <lineage>
        <taxon>Eukaryota</taxon>
        <taxon>Viridiplantae</taxon>
        <taxon>Streptophyta</taxon>
        <taxon>Embryophyta</taxon>
        <taxon>Tracheophyta</taxon>
        <taxon>Spermatophyta</taxon>
        <taxon>Magnoliopsida</taxon>
        <taxon>eudicotyledons</taxon>
        <taxon>Gunneridae</taxon>
        <taxon>Pentapetalae</taxon>
        <taxon>asterids</taxon>
        <taxon>lamiids</taxon>
        <taxon>Lamiales</taxon>
        <taxon>Orobanchaceae</taxon>
        <taxon>Buchnereae</taxon>
        <taxon>Striga</taxon>
    </lineage>
</organism>
<dbReference type="OrthoDB" id="1916794at2759"/>
<name>A0A5A7QTV6_STRAF</name>
<dbReference type="Proteomes" id="UP000325081">
    <property type="component" value="Unassembled WGS sequence"/>
</dbReference>
<dbReference type="PANTHER" id="PTHR33621">
    <property type="entry name" value="ASPARTIC/GLUTAMIC ACID-RICH PROTEIN"/>
    <property type="match status" value="1"/>
</dbReference>
<feature type="region of interest" description="Disordered" evidence="1">
    <location>
        <begin position="724"/>
        <end position="758"/>
    </location>
</feature>
<protein>
    <submittedName>
        <fullName evidence="2">T17B22.18 protein</fullName>
    </submittedName>
</protein>
<feature type="region of interest" description="Disordered" evidence="1">
    <location>
        <begin position="154"/>
        <end position="175"/>
    </location>
</feature>